<dbReference type="Gene3D" id="3.40.50.300">
    <property type="entry name" value="P-loop containing nucleotide triphosphate hydrolases"/>
    <property type="match status" value="1"/>
</dbReference>
<dbReference type="InterPro" id="IPR050566">
    <property type="entry name" value="Deoxyribonucleoside_kinase"/>
</dbReference>
<protein>
    <submittedName>
        <fullName evidence="3">DGUOK protein</fullName>
    </submittedName>
</protein>
<dbReference type="AlphaFoldDB" id="A0A852BXA6"/>
<dbReference type="Pfam" id="PF01712">
    <property type="entry name" value="dNK"/>
    <property type="match status" value="1"/>
</dbReference>
<dbReference type="EMBL" id="WBNM01013043">
    <property type="protein sequence ID" value="NXP73399.1"/>
    <property type="molecule type" value="Genomic_DNA"/>
</dbReference>
<reference evidence="3" key="1">
    <citation type="submission" date="2019-09" db="EMBL/GenBank/DDBJ databases">
        <title>Bird 10,000 Genomes (B10K) Project - Family phase.</title>
        <authorList>
            <person name="Zhang G."/>
        </authorList>
    </citation>
    <scope>NUCLEOTIDE SEQUENCE</scope>
    <source>
        <strain evidence="3">B10K-DU-001-30</strain>
        <tissue evidence="3">Muscle</tissue>
    </source>
</reference>
<sequence length="143" mass="15427">MGRGGTALRLALEGNIAVGKSTFLRLLGATFPRWHLVTEPVTQWRKVPGGGGGAAEVTTAGTDGIAAPCGRAQPHPTALPLQAPVGSANLLQLMYQDPSRWSYTFQTFSCISRMKMMLEPPPEQPPGTPHPVRVFERSVYSDR</sequence>
<dbReference type="InterPro" id="IPR027417">
    <property type="entry name" value="P-loop_NTPase"/>
</dbReference>
<dbReference type="GO" id="GO:0005739">
    <property type="term" value="C:mitochondrion"/>
    <property type="evidence" value="ECO:0007669"/>
    <property type="project" value="TreeGrafter"/>
</dbReference>
<feature type="domain" description="Deoxynucleoside kinase" evidence="2">
    <location>
        <begin position="11"/>
        <end position="143"/>
    </location>
</feature>
<feature type="compositionally biased region" description="Pro residues" evidence="1">
    <location>
        <begin position="120"/>
        <end position="129"/>
    </location>
</feature>
<accession>A0A852BXA6</accession>
<evidence type="ECO:0000313" key="3">
    <source>
        <dbReference type="EMBL" id="NXP73399.1"/>
    </source>
</evidence>
<evidence type="ECO:0000313" key="4">
    <source>
        <dbReference type="Proteomes" id="UP000611227"/>
    </source>
</evidence>
<proteinExistence type="predicted"/>
<organism evidence="3 4">
    <name type="scientific">Ramphastos sulfuratus</name>
    <dbReference type="NCBI Taxonomy" id="322582"/>
    <lineage>
        <taxon>Eukaryota</taxon>
        <taxon>Metazoa</taxon>
        <taxon>Chordata</taxon>
        <taxon>Craniata</taxon>
        <taxon>Vertebrata</taxon>
        <taxon>Euteleostomi</taxon>
        <taxon>Archelosauria</taxon>
        <taxon>Archosauria</taxon>
        <taxon>Dinosauria</taxon>
        <taxon>Saurischia</taxon>
        <taxon>Theropoda</taxon>
        <taxon>Coelurosauria</taxon>
        <taxon>Aves</taxon>
        <taxon>Neognathae</taxon>
        <taxon>Neoaves</taxon>
        <taxon>Telluraves</taxon>
        <taxon>Coraciimorphae</taxon>
        <taxon>Piciformes</taxon>
        <taxon>Ramphastidae</taxon>
        <taxon>Ramphastos</taxon>
    </lineage>
</organism>
<evidence type="ECO:0000256" key="1">
    <source>
        <dbReference type="SAM" id="MobiDB-lite"/>
    </source>
</evidence>
<dbReference type="SUPFAM" id="SSF52540">
    <property type="entry name" value="P-loop containing nucleoside triphosphate hydrolases"/>
    <property type="match status" value="1"/>
</dbReference>
<feature type="non-terminal residue" evidence="3">
    <location>
        <position position="143"/>
    </location>
</feature>
<feature type="compositionally biased region" description="Basic and acidic residues" evidence="1">
    <location>
        <begin position="133"/>
        <end position="143"/>
    </location>
</feature>
<comment type="caution">
    <text evidence="3">The sequence shown here is derived from an EMBL/GenBank/DDBJ whole genome shotgun (WGS) entry which is preliminary data.</text>
</comment>
<evidence type="ECO:0000259" key="2">
    <source>
        <dbReference type="Pfam" id="PF01712"/>
    </source>
</evidence>
<feature type="region of interest" description="Disordered" evidence="1">
    <location>
        <begin position="120"/>
        <end position="143"/>
    </location>
</feature>
<dbReference type="InterPro" id="IPR031314">
    <property type="entry name" value="DNK_dom"/>
</dbReference>
<feature type="non-terminal residue" evidence="3">
    <location>
        <position position="1"/>
    </location>
</feature>
<keyword evidence="4" id="KW-1185">Reference proteome</keyword>
<name>A0A852BXA6_9PICI</name>
<dbReference type="PANTHER" id="PTHR10513">
    <property type="entry name" value="DEOXYNUCLEOSIDE KINASE"/>
    <property type="match status" value="1"/>
</dbReference>
<dbReference type="Proteomes" id="UP000611227">
    <property type="component" value="Unassembled WGS sequence"/>
</dbReference>
<dbReference type="PANTHER" id="PTHR10513:SF8">
    <property type="entry name" value="DEOXYGUANOSINE KINASE, MITOCHONDRIAL"/>
    <property type="match status" value="1"/>
</dbReference>
<dbReference type="GO" id="GO:0004138">
    <property type="term" value="F:deoxyguanosine kinase activity"/>
    <property type="evidence" value="ECO:0007669"/>
    <property type="project" value="TreeGrafter"/>
</dbReference>
<gene>
    <name evidence="3" type="primary">Dguok_1</name>
    <name evidence="3" type="ORF">RAMSUL_R15336</name>
</gene>